<proteinExistence type="predicted"/>
<gene>
    <name evidence="2" type="primary">LOC115886356</name>
</gene>
<protein>
    <submittedName>
        <fullName evidence="2">Uncharacterized protein LOC115886356 isoform X2</fullName>
    </submittedName>
</protein>
<evidence type="ECO:0000313" key="2">
    <source>
        <dbReference type="RefSeq" id="XP_030761313.1"/>
    </source>
</evidence>
<accession>A0A6J2YBR3</accession>
<sequence>MVMDQFVTTYRKDYLWPYVKTLGIRPHPETHQFQQSQSIPCECHNIGEPHTDQNQQQRNLLAPVAYEEEAWSRLGPMGPLLDPKIYPAKVSAAPESQIGRFNQPNVFLQKLQEKYPFIYECLRTAPPDDLLARINRDRLRTTYQVDFCKMKEKQYGTPMEMILSAKNDVSPTCPETGQKTCGFPCKPARNKAIRQSIITKYFVESGMPKEKEPKQTCNDGIAAWDPFNNSRKRCDNITETWGCMIYREPPKKHHRLY</sequence>
<evidence type="ECO:0000313" key="1">
    <source>
        <dbReference type="Proteomes" id="UP000504635"/>
    </source>
</evidence>
<dbReference type="AlphaFoldDB" id="A0A6J2YBR3"/>
<dbReference type="RefSeq" id="XP_030761313.1">
    <property type="nucleotide sequence ID" value="XM_030905453.1"/>
</dbReference>
<dbReference type="GeneID" id="115886356"/>
<keyword evidence="1" id="KW-1185">Reference proteome</keyword>
<organism evidence="1 2">
    <name type="scientific">Sitophilus oryzae</name>
    <name type="common">Rice weevil</name>
    <name type="synonym">Curculio oryzae</name>
    <dbReference type="NCBI Taxonomy" id="7048"/>
    <lineage>
        <taxon>Eukaryota</taxon>
        <taxon>Metazoa</taxon>
        <taxon>Ecdysozoa</taxon>
        <taxon>Arthropoda</taxon>
        <taxon>Hexapoda</taxon>
        <taxon>Insecta</taxon>
        <taxon>Pterygota</taxon>
        <taxon>Neoptera</taxon>
        <taxon>Endopterygota</taxon>
        <taxon>Coleoptera</taxon>
        <taxon>Polyphaga</taxon>
        <taxon>Cucujiformia</taxon>
        <taxon>Curculionidae</taxon>
        <taxon>Dryophthorinae</taxon>
        <taxon>Sitophilus</taxon>
    </lineage>
</organism>
<name>A0A6J2YBR3_SITOR</name>
<dbReference type="Proteomes" id="UP000504635">
    <property type="component" value="Unplaced"/>
</dbReference>
<reference evidence="2" key="1">
    <citation type="submission" date="2025-08" db="UniProtKB">
        <authorList>
            <consortium name="RefSeq"/>
        </authorList>
    </citation>
    <scope>IDENTIFICATION</scope>
    <source>
        <tissue evidence="2">Gonads</tissue>
    </source>
</reference>
<dbReference type="OrthoDB" id="686784at2759"/>